<protein>
    <submittedName>
        <fullName evidence="1">Uncharacterized protein</fullName>
    </submittedName>
</protein>
<accession>A0A1Q8VJ92</accession>
<dbReference type="RefSeq" id="WP_075410959.1">
    <property type="nucleotide sequence ID" value="NZ_MSKK01000008.1"/>
</dbReference>
<organism evidence="1 2">
    <name type="scientific">Actinomyces oris</name>
    <dbReference type="NCBI Taxonomy" id="544580"/>
    <lineage>
        <taxon>Bacteria</taxon>
        <taxon>Bacillati</taxon>
        <taxon>Actinomycetota</taxon>
        <taxon>Actinomycetes</taxon>
        <taxon>Actinomycetales</taxon>
        <taxon>Actinomycetaceae</taxon>
        <taxon>Actinomyces</taxon>
    </lineage>
</organism>
<name>A0A1Q8VJ92_9ACTO</name>
<gene>
    <name evidence="1" type="ORF">BKH31_02730</name>
</gene>
<proteinExistence type="predicted"/>
<dbReference type="Proteomes" id="UP000186471">
    <property type="component" value="Unassembled WGS sequence"/>
</dbReference>
<sequence>MTAPSIAAGPLDLTDIRVRLTAATSGPWARGHDELTVTAGSWPIAIVGVSRDDVTVDYENDEVFFNHVNHSADADLDLIAHAPEDIKNLLNEVTRLNEALEEISWLIETVDPDDFVYKVQIVLEDNL</sequence>
<dbReference type="EMBL" id="MSKK01000008">
    <property type="protein sequence ID" value="OLO48160.1"/>
    <property type="molecule type" value="Genomic_DNA"/>
</dbReference>
<dbReference type="OrthoDB" id="3257927at2"/>
<dbReference type="AlphaFoldDB" id="A0A1Q8VJ92"/>
<evidence type="ECO:0000313" key="1">
    <source>
        <dbReference type="EMBL" id="OLO48160.1"/>
    </source>
</evidence>
<comment type="caution">
    <text evidence="1">The sequence shown here is derived from an EMBL/GenBank/DDBJ whole genome shotgun (WGS) entry which is preliminary data.</text>
</comment>
<reference evidence="1 2" key="1">
    <citation type="submission" date="2016-12" db="EMBL/GenBank/DDBJ databases">
        <title>Genomic comparison of strains in the 'Actinomyces naeslundii' group.</title>
        <authorList>
            <person name="Mughal S.R."/>
            <person name="Do T."/>
            <person name="Gilbert S.C."/>
            <person name="Witherden E.A."/>
            <person name="Didelot X."/>
            <person name="Beighton D."/>
        </authorList>
    </citation>
    <scope>NUCLEOTIDE SEQUENCE [LARGE SCALE GENOMIC DNA]</scope>
    <source>
        <strain evidence="1 2">R21091</strain>
    </source>
</reference>
<evidence type="ECO:0000313" key="2">
    <source>
        <dbReference type="Proteomes" id="UP000186471"/>
    </source>
</evidence>